<gene>
    <name evidence="2" type="ORF">SRB5_45730</name>
</gene>
<name>A0A7K0CLP5_9ACTN</name>
<dbReference type="Proteomes" id="UP000466345">
    <property type="component" value="Unassembled WGS sequence"/>
</dbReference>
<feature type="domain" description="DUF6881" evidence="1">
    <location>
        <begin position="232"/>
        <end position="308"/>
    </location>
</feature>
<evidence type="ECO:0000313" key="2">
    <source>
        <dbReference type="EMBL" id="MQY14406.1"/>
    </source>
</evidence>
<dbReference type="RefSeq" id="WP_153455062.1">
    <property type="nucleotide sequence ID" value="NZ_WEGJ01000021.1"/>
</dbReference>
<organism evidence="2 3">
    <name type="scientific">Streptomyces smaragdinus</name>
    <dbReference type="NCBI Taxonomy" id="2585196"/>
    <lineage>
        <taxon>Bacteria</taxon>
        <taxon>Bacillati</taxon>
        <taxon>Actinomycetota</taxon>
        <taxon>Actinomycetes</taxon>
        <taxon>Kitasatosporales</taxon>
        <taxon>Streptomycetaceae</taxon>
        <taxon>Streptomyces</taxon>
    </lineage>
</organism>
<dbReference type="OrthoDB" id="288554at2"/>
<dbReference type="AlphaFoldDB" id="A0A7K0CLP5"/>
<sequence>MNGILCLIRFLPLLDALQSPLRHSIDNFVRDYMNSGEIADGVLIELDDFREAIGPMLEYDNSLFFESSVASIALSVAETYSGNSRSAHGKTLEWAVGLWSALDRLLADRPELVTSLKAISFAERERNAQREDGFAIASKGENGVILRRIEQLSLTRISGAAELSRISTLLGWRPSGPCGSQCAWPSCKPHAVNCVRRPPFQPQQTLAARLRRKHGAEPKPWYLITLDYSPRDELPFEFVAEIGPAGYELRKVAQYIDGRLVCVDQNNRVRCGVILSPDPVPSWEELSNNPDMQAEETSEEFFEKRWEEGLEGFIRTSEMP</sequence>
<dbReference type="EMBL" id="WEGJ01000021">
    <property type="protein sequence ID" value="MQY14406.1"/>
    <property type="molecule type" value="Genomic_DNA"/>
</dbReference>
<reference evidence="2 3" key="1">
    <citation type="submission" date="2019-10" db="EMBL/GenBank/DDBJ databases">
        <title>Streptomyces smaragdinus sp. nov. and Streptomyces fabii sp. nov., isolated from the gut of fungus growing-termite Macrotermes natalensis.</title>
        <authorList>
            <person name="Schwitalla J."/>
            <person name="Benndorf R."/>
            <person name="Martin K."/>
            <person name="De Beer W."/>
            <person name="Kaster A.-K."/>
            <person name="Vollmers J."/>
            <person name="Poulsen M."/>
            <person name="Beemelmanns C."/>
        </authorList>
    </citation>
    <scope>NUCLEOTIDE SEQUENCE [LARGE SCALE GENOMIC DNA]</scope>
    <source>
        <strain evidence="2 3">RB5</strain>
    </source>
</reference>
<keyword evidence="3" id="KW-1185">Reference proteome</keyword>
<evidence type="ECO:0000259" key="1">
    <source>
        <dbReference type="Pfam" id="PF21812"/>
    </source>
</evidence>
<dbReference type="InterPro" id="IPR049248">
    <property type="entry name" value="DUF6881"/>
</dbReference>
<evidence type="ECO:0000313" key="3">
    <source>
        <dbReference type="Proteomes" id="UP000466345"/>
    </source>
</evidence>
<proteinExistence type="predicted"/>
<dbReference type="Pfam" id="PF21812">
    <property type="entry name" value="DUF6881"/>
    <property type="match status" value="1"/>
</dbReference>
<comment type="caution">
    <text evidence="2">The sequence shown here is derived from an EMBL/GenBank/DDBJ whole genome shotgun (WGS) entry which is preliminary data.</text>
</comment>
<protein>
    <recommendedName>
        <fullName evidence="1">DUF6881 domain-containing protein</fullName>
    </recommendedName>
</protein>
<accession>A0A7K0CLP5</accession>